<protein>
    <submittedName>
        <fullName evidence="6">DNA-binding transcriptional LysR family regulator</fullName>
    </submittedName>
</protein>
<evidence type="ECO:0000256" key="1">
    <source>
        <dbReference type="ARBA" id="ARBA00009437"/>
    </source>
</evidence>
<dbReference type="InterPro" id="IPR000847">
    <property type="entry name" value="LysR_HTH_N"/>
</dbReference>
<dbReference type="PRINTS" id="PR00039">
    <property type="entry name" value="HTHLYSR"/>
</dbReference>
<dbReference type="PANTHER" id="PTHR30419">
    <property type="entry name" value="HTH-TYPE TRANSCRIPTIONAL REGULATOR YBHD"/>
    <property type="match status" value="1"/>
</dbReference>
<evidence type="ECO:0000256" key="2">
    <source>
        <dbReference type="ARBA" id="ARBA00023015"/>
    </source>
</evidence>
<sequence>MPMPAQPFPADWFLRARLKLRHMQLFLALDEHRNLHRAAASLNLSQPAASKLLGDLEDALGVMLFERHTRGVEPNWYGALMIRHARMILSELKEVGEELNALQAGHSGRVVVGTVSAPAVEFVTEAIDRVQRDHPRLRIGVEVENSDVLLDHVQHGRLDFALARPSKAQDPSIFEYEEVGEEALSFIVRDGHPLCGLGRPVALDDLLDARWALPPRGTLLRDRVDAMFRAAGLPEPRRVVESASPVFLMAMAARTESLTVLTSALGDIVRAPGTFTVLPFGTAFAVEPYGIVRLRERPLSPGAATLLDALRTAMRRAGADRGLIAGGS</sequence>
<accession>A0ABU0MN11</accession>
<dbReference type="RefSeq" id="WP_246513789.1">
    <property type="nucleotide sequence ID" value="NZ_JAGINO010000048.1"/>
</dbReference>
<dbReference type="InterPro" id="IPR050950">
    <property type="entry name" value="HTH-type_LysR_regulators"/>
</dbReference>
<evidence type="ECO:0000313" key="7">
    <source>
        <dbReference type="Proteomes" id="UP001244552"/>
    </source>
</evidence>
<dbReference type="PANTHER" id="PTHR30419:SF8">
    <property type="entry name" value="NITROGEN ASSIMILATION TRANSCRIPTIONAL ACTIVATOR-RELATED"/>
    <property type="match status" value="1"/>
</dbReference>
<dbReference type="Pfam" id="PF03466">
    <property type="entry name" value="LysR_substrate"/>
    <property type="match status" value="1"/>
</dbReference>
<dbReference type="SUPFAM" id="SSF53850">
    <property type="entry name" value="Periplasmic binding protein-like II"/>
    <property type="match status" value="1"/>
</dbReference>
<comment type="similarity">
    <text evidence="1">Belongs to the LysR transcriptional regulatory family.</text>
</comment>
<dbReference type="InterPro" id="IPR036388">
    <property type="entry name" value="WH-like_DNA-bd_sf"/>
</dbReference>
<comment type="caution">
    <text evidence="6">The sequence shown here is derived from an EMBL/GenBank/DDBJ whole genome shotgun (WGS) entry which is preliminary data.</text>
</comment>
<dbReference type="PROSITE" id="PS50931">
    <property type="entry name" value="HTH_LYSR"/>
    <property type="match status" value="1"/>
</dbReference>
<keyword evidence="2" id="KW-0805">Transcription regulation</keyword>
<gene>
    <name evidence="6" type="ORF">QO018_003663</name>
</gene>
<evidence type="ECO:0000256" key="3">
    <source>
        <dbReference type="ARBA" id="ARBA00023125"/>
    </source>
</evidence>
<dbReference type="InterPro" id="IPR005119">
    <property type="entry name" value="LysR_subst-bd"/>
</dbReference>
<dbReference type="InterPro" id="IPR036390">
    <property type="entry name" value="WH_DNA-bd_sf"/>
</dbReference>
<dbReference type="Pfam" id="PF00126">
    <property type="entry name" value="HTH_1"/>
    <property type="match status" value="1"/>
</dbReference>
<feature type="domain" description="HTH lysR-type" evidence="5">
    <location>
        <begin position="18"/>
        <end position="75"/>
    </location>
</feature>
<reference evidence="6 7" key="1">
    <citation type="submission" date="2023-07" db="EMBL/GenBank/DDBJ databases">
        <title>Genomic Encyclopedia of Type Strains, Phase IV (KMG-IV): sequencing the most valuable type-strain genomes for metagenomic binning, comparative biology and taxonomic classification.</title>
        <authorList>
            <person name="Goeker M."/>
        </authorList>
    </citation>
    <scope>NUCLEOTIDE SEQUENCE [LARGE SCALE GENOMIC DNA]</scope>
    <source>
        <strain evidence="6 7">DSM 19922</strain>
    </source>
</reference>
<evidence type="ECO:0000313" key="6">
    <source>
        <dbReference type="EMBL" id="MDQ0534786.1"/>
    </source>
</evidence>
<dbReference type="EMBL" id="JAUSVU010000014">
    <property type="protein sequence ID" value="MDQ0534786.1"/>
    <property type="molecule type" value="Genomic_DNA"/>
</dbReference>
<dbReference type="Proteomes" id="UP001244552">
    <property type="component" value="Unassembled WGS sequence"/>
</dbReference>
<dbReference type="Gene3D" id="1.10.10.10">
    <property type="entry name" value="Winged helix-like DNA-binding domain superfamily/Winged helix DNA-binding domain"/>
    <property type="match status" value="1"/>
</dbReference>
<organism evidence="6 7">
    <name type="scientific">Azospirillum picis</name>
    <dbReference type="NCBI Taxonomy" id="488438"/>
    <lineage>
        <taxon>Bacteria</taxon>
        <taxon>Pseudomonadati</taxon>
        <taxon>Pseudomonadota</taxon>
        <taxon>Alphaproteobacteria</taxon>
        <taxon>Rhodospirillales</taxon>
        <taxon>Azospirillaceae</taxon>
        <taxon>Azospirillum</taxon>
    </lineage>
</organism>
<dbReference type="GO" id="GO:0003677">
    <property type="term" value="F:DNA binding"/>
    <property type="evidence" value="ECO:0007669"/>
    <property type="project" value="UniProtKB-KW"/>
</dbReference>
<name>A0ABU0MN11_9PROT</name>
<dbReference type="SUPFAM" id="SSF46785">
    <property type="entry name" value="Winged helix' DNA-binding domain"/>
    <property type="match status" value="1"/>
</dbReference>
<evidence type="ECO:0000256" key="4">
    <source>
        <dbReference type="ARBA" id="ARBA00023163"/>
    </source>
</evidence>
<proteinExistence type="inferred from homology"/>
<keyword evidence="4" id="KW-0804">Transcription</keyword>
<dbReference type="Gene3D" id="3.40.190.290">
    <property type="match status" value="1"/>
</dbReference>
<keyword evidence="7" id="KW-1185">Reference proteome</keyword>
<evidence type="ECO:0000259" key="5">
    <source>
        <dbReference type="PROSITE" id="PS50931"/>
    </source>
</evidence>
<keyword evidence="3 6" id="KW-0238">DNA-binding</keyword>